<reference evidence="9" key="2">
    <citation type="journal article" date="2022" name="Microbiol. Resour. Announc.">
        <title>Metagenome Sequencing to Explore Phylogenomics of Terrestrial Cyanobacteria.</title>
        <authorList>
            <person name="Ward R.D."/>
            <person name="Stajich J.E."/>
            <person name="Johansen J.R."/>
            <person name="Huntemann M."/>
            <person name="Clum A."/>
            <person name="Foster B."/>
            <person name="Foster B."/>
            <person name="Roux S."/>
            <person name="Palaniappan K."/>
            <person name="Varghese N."/>
            <person name="Mukherjee S."/>
            <person name="Reddy T.B.K."/>
            <person name="Daum C."/>
            <person name="Copeland A."/>
            <person name="Chen I.A."/>
            <person name="Ivanova N.N."/>
            <person name="Kyrpides N.C."/>
            <person name="Shapiro N."/>
            <person name="Eloe-Fadrosh E.A."/>
            <person name="Pietrasiak N."/>
        </authorList>
    </citation>
    <scope>NUCLEOTIDE SEQUENCE</scope>
    <source>
        <strain evidence="9">CPER-KK1</strain>
    </source>
</reference>
<dbReference type="InterPro" id="IPR051311">
    <property type="entry name" value="DedA_domain"/>
</dbReference>
<comment type="caution">
    <text evidence="9">The sequence shown here is derived from an EMBL/GenBank/DDBJ whole genome shotgun (WGS) entry which is preliminary data.</text>
</comment>
<gene>
    <name evidence="9" type="ORF">KME25_22975</name>
</gene>
<evidence type="ECO:0000256" key="5">
    <source>
        <dbReference type="ARBA" id="ARBA00022989"/>
    </source>
</evidence>
<dbReference type="PANTHER" id="PTHR42709:SF6">
    <property type="entry name" value="UNDECAPRENYL PHOSPHATE TRANSPORTER A"/>
    <property type="match status" value="1"/>
</dbReference>
<dbReference type="Pfam" id="PF09335">
    <property type="entry name" value="VTT_dom"/>
    <property type="match status" value="1"/>
</dbReference>
<evidence type="ECO:0000313" key="9">
    <source>
        <dbReference type="EMBL" id="MBW4547274.1"/>
    </source>
</evidence>
<sequence>MSFEFLSLETIQEIARQYGYWAVFLGIALESAGIPLPGETITLVGGFLAGSGELNYWLVLGTAIAGAVIGDNFGYWIGKVGGWPFLVRVGRFFRITEEQLTEAKNQFSENAARAVFFGRFVALLRIFAGPMAGIAKMPYPQFILCNLAGGTLWASVMVTLSFFLGRVVPLEQLVSWVARFAIVALVLVIAWIAVPMWLESRKLKQSSAGEQPSAPGE</sequence>
<dbReference type="EMBL" id="JAHHIF010000038">
    <property type="protein sequence ID" value="MBW4547274.1"/>
    <property type="molecule type" value="Genomic_DNA"/>
</dbReference>
<reference evidence="9" key="1">
    <citation type="submission" date="2021-05" db="EMBL/GenBank/DDBJ databases">
        <authorList>
            <person name="Pietrasiak N."/>
            <person name="Ward R."/>
            <person name="Stajich J.E."/>
            <person name="Kurbessoian T."/>
        </authorList>
    </citation>
    <scope>NUCLEOTIDE SEQUENCE</scope>
    <source>
        <strain evidence="9">CPER-KK1</strain>
    </source>
</reference>
<feature type="transmembrane region" description="Helical" evidence="7">
    <location>
        <begin position="56"/>
        <end position="77"/>
    </location>
</feature>
<evidence type="ECO:0000256" key="3">
    <source>
        <dbReference type="ARBA" id="ARBA00022475"/>
    </source>
</evidence>
<dbReference type="GO" id="GO:0005886">
    <property type="term" value="C:plasma membrane"/>
    <property type="evidence" value="ECO:0007669"/>
    <property type="project" value="UniProtKB-SubCell"/>
</dbReference>
<feature type="transmembrane region" description="Helical" evidence="7">
    <location>
        <begin position="176"/>
        <end position="198"/>
    </location>
</feature>
<evidence type="ECO:0000259" key="8">
    <source>
        <dbReference type="Pfam" id="PF09335"/>
    </source>
</evidence>
<evidence type="ECO:0000313" key="10">
    <source>
        <dbReference type="Proteomes" id="UP000753908"/>
    </source>
</evidence>
<feature type="transmembrane region" description="Helical" evidence="7">
    <location>
        <begin position="116"/>
        <end position="135"/>
    </location>
</feature>
<comment type="similarity">
    <text evidence="2">Belongs to the DedA family.</text>
</comment>
<dbReference type="AlphaFoldDB" id="A0A951UBV0"/>
<dbReference type="Proteomes" id="UP000753908">
    <property type="component" value="Unassembled WGS sequence"/>
</dbReference>
<evidence type="ECO:0000256" key="2">
    <source>
        <dbReference type="ARBA" id="ARBA00010792"/>
    </source>
</evidence>
<evidence type="ECO:0000256" key="4">
    <source>
        <dbReference type="ARBA" id="ARBA00022692"/>
    </source>
</evidence>
<organism evidence="9 10">
    <name type="scientific">Symplocastrum torsivum CPER-KK1</name>
    <dbReference type="NCBI Taxonomy" id="450513"/>
    <lineage>
        <taxon>Bacteria</taxon>
        <taxon>Bacillati</taxon>
        <taxon>Cyanobacteriota</taxon>
        <taxon>Cyanophyceae</taxon>
        <taxon>Oscillatoriophycideae</taxon>
        <taxon>Oscillatoriales</taxon>
        <taxon>Microcoleaceae</taxon>
        <taxon>Symplocastrum</taxon>
    </lineage>
</organism>
<feature type="domain" description="VTT" evidence="8">
    <location>
        <begin position="36"/>
        <end position="160"/>
    </location>
</feature>
<keyword evidence="3" id="KW-1003">Cell membrane</keyword>
<accession>A0A951UBV0</accession>
<keyword evidence="5 7" id="KW-1133">Transmembrane helix</keyword>
<proteinExistence type="inferred from homology"/>
<keyword evidence="6 7" id="KW-0472">Membrane</keyword>
<evidence type="ECO:0000256" key="6">
    <source>
        <dbReference type="ARBA" id="ARBA00023136"/>
    </source>
</evidence>
<name>A0A951UBV0_9CYAN</name>
<feature type="transmembrane region" description="Helical" evidence="7">
    <location>
        <begin position="142"/>
        <end position="164"/>
    </location>
</feature>
<dbReference type="PANTHER" id="PTHR42709">
    <property type="entry name" value="ALKALINE PHOSPHATASE LIKE PROTEIN"/>
    <property type="match status" value="1"/>
</dbReference>
<protein>
    <submittedName>
        <fullName evidence="9">DedA family protein</fullName>
    </submittedName>
</protein>
<evidence type="ECO:0000256" key="1">
    <source>
        <dbReference type="ARBA" id="ARBA00004651"/>
    </source>
</evidence>
<dbReference type="InterPro" id="IPR032816">
    <property type="entry name" value="VTT_dom"/>
</dbReference>
<feature type="transmembrane region" description="Helical" evidence="7">
    <location>
        <begin position="20"/>
        <end position="49"/>
    </location>
</feature>
<evidence type="ECO:0000256" key="7">
    <source>
        <dbReference type="SAM" id="Phobius"/>
    </source>
</evidence>
<comment type="subcellular location">
    <subcellularLocation>
        <location evidence="1">Cell membrane</location>
        <topology evidence="1">Multi-pass membrane protein</topology>
    </subcellularLocation>
</comment>
<keyword evidence="4 7" id="KW-0812">Transmembrane</keyword>